<dbReference type="InterPro" id="IPR013538">
    <property type="entry name" value="ASHA1/2-like_C"/>
</dbReference>
<dbReference type="OrthoDB" id="9800600at2"/>
<accession>A0A146G730</accession>
<dbReference type="EMBL" id="BDCO01000002">
    <property type="protein sequence ID" value="GAT33539.1"/>
    <property type="molecule type" value="Genomic_DNA"/>
</dbReference>
<organism evidence="3 4">
    <name type="scientific">Terrimicrobium sacchariphilum</name>
    <dbReference type="NCBI Taxonomy" id="690879"/>
    <lineage>
        <taxon>Bacteria</taxon>
        <taxon>Pseudomonadati</taxon>
        <taxon>Verrucomicrobiota</taxon>
        <taxon>Terrimicrobiia</taxon>
        <taxon>Terrimicrobiales</taxon>
        <taxon>Terrimicrobiaceae</taxon>
        <taxon>Terrimicrobium</taxon>
    </lineage>
</organism>
<dbReference type="InterPro" id="IPR023393">
    <property type="entry name" value="START-like_dom_sf"/>
</dbReference>
<gene>
    <name evidence="3" type="ORF">TSACC_21956</name>
</gene>
<dbReference type="CDD" id="cd08899">
    <property type="entry name" value="SRPBCC_CalC_Aha1-like_6"/>
    <property type="match status" value="1"/>
</dbReference>
<dbReference type="SUPFAM" id="SSF55961">
    <property type="entry name" value="Bet v1-like"/>
    <property type="match status" value="1"/>
</dbReference>
<reference evidence="4" key="1">
    <citation type="journal article" date="2017" name="Genome Announc.">
        <title>Draft Genome Sequence of Terrimicrobium sacchariphilum NM-5T, a Facultative Anaerobic Soil Bacterium of the Class Spartobacteria.</title>
        <authorList>
            <person name="Qiu Y.L."/>
            <person name="Tourlousse D.M."/>
            <person name="Matsuura N."/>
            <person name="Ohashi A."/>
            <person name="Sekiguchi Y."/>
        </authorList>
    </citation>
    <scope>NUCLEOTIDE SEQUENCE [LARGE SCALE GENOMIC DNA]</scope>
    <source>
        <strain evidence="4">NM-5</strain>
    </source>
</reference>
<evidence type="ECO:0000313" key="3">
    <source>
        <dbReference type="EMBL" id="GAT33539.1"/>
    </source>
</evidence>
<evidence type="ECO:0000256" key="1">
    <source>
        <dbReference type="ARBA" id="ARBA00006817"/>
    </source>
</evidence>
<dbReference type="InParanoid" id="A0A146G730"/>
<sequence length="178" mass="20286">MSNIELNGDHTTPGTVRFTRTLPAPIERVWAYVTESDKRATWLASGEMELRVGGKVHLHFLHKNISPNEEPPEDFRDVHYEGADKEGVVTQCDPPHLLAFTWNETSEVSFHLTPVADGTRLELIHRKLDPTTNLYVSSGWQLHLDILSARLEGIEPQPFWENFLKLKEGYSEKLGVKD</sequence>
<feature type="domain" description="Activator of Hsp90 ATPase homologue 1/2-like C-terminal" evidence="2">
    <location>
        <begin position="24"/>
        <end position="152"/>
    </location>
</feature>
<dbReference type="Proteomes" id="UP000076023">
    <property type="component" value="Unassembled WGS sequence"/>
</dbReference>
<comment type="caution">
    <text evidence="3">The sequence shown here is derived from an EMBL/GenBank/DDBJ whole genome shotgun (WGS) entry which is preliminary data.</text>
</comment>
<proteinExistence type="inferred from homology"/>
<dbReference type="RefSeq" id="WP_075079263.1">
    <property type="nucleotide sequence ID" value="NZ_BDCO01000002.1"/>
</dbReference>
<dbReference type="AlphaFoldDB" id="A0A146G730"/>
<comment type="similarity">
    <text evidence="1">Belongs to the AHA1 family.</text>
</comment>
<dbReference type="Pfam" id="PF08327">
    <property type="entry name" value="AHSA1"/>
    <property type="match status" value="1"/>
</dbReference>
<evidence type="ECO:0000313" key="4">
    <source>
        <dbReference type="Proteomes" id="UP000076023"/>
    </source>
</evidence>
<keyword evidence="4" id="KW-1185">Reference proteome</keyword>
<protein>
    <recommendedName>
        <fullName evidence="2">Activator of Hsp90 ATPase homologue 1/2-like C-terminal domain-containing protein</fullName>
    </recommendedName>
</protein>
<dbReference type="Gene3D" id="3.30.530.20">
    <property type="match status" value="1"/>
</dbReference>
<dbReference type="STRING" id="690879.TSACC_21956"/>
<name>A0A146G730_TERSA</name>
<evidence type="ECO:0000259" key="2">
    <source>
        <dbReference type="Pfam" id="PF08327"/>
    </source>
</evidence>